<reference evidence="1 2" key="1">
    <citation type="submission" date="2011-01" db="EMBL/GenBank/DDBJ databases">
        <authorList>
            <person name="Muzny D."/>
            <person name="Qin X."/>
            <person name="Deng J."/>
            <person name="Jiang H."/>
            <person name="Liu Y."/>
            <person name="Qu J."/>
            <person name="Song X.-Z."/>
            <person name="Zhang L."/>
            <person name="Thornton R."/>
            <person name="Coyle M."/>
            <person name="Francisco L."/>
            <person name="Jackson L."/>
            <person name="Javaid M."/>
            <person name="Korchina V."/>
            <person name="Kovar C."/>
            <person name="Mata R."/>
            <person name="Mathew T."/>
            <person name="Ngo R."/>
            <person name="Nguyen L."/>
            <person name="Nguyen N."/>
            <person name="Okwuonu G."/>
            <person name="Ongeri F."/>
            <person name="Pham C."/>
            <person name="Simmons D."/>
            <person name="Wilczek-Boney K."/>
            <person name="Hale W."/>
            <person name="Jakkamsetti A."/>
            <person name="Pham P."/>
            <person name="Ruth R."/>
            <person name="San Lucas F."/>
            <person name="Warren J."/>
            <person name="Zhang J."/>
            <person name="Zhao Z."/>
            <person name="Zhou C."/>
            <person name="Zhu D."/>
            <person name="Lee S."/>
            <person name="Bess C."/>
            <person name="Blankenburg K."/>
            <person name="Forbes L."/>
            <person name="Fu Q."/>
            <person name="Gubbala S."/>
            <person name="Hirani K."/>
            <person name="Jayaseelan J.C."/>
            <person name="Lara F."/>
            <person name="Munidasa M."/>
            <person name="Palculict T."/>
            <person name="Patil S."/>
            <person name="Pu L.-L."/>
            <person name="Saada N."/>
            <person name="Tang L."/>
            <person name="Weissenberger G."/>
            <person name="Zhu Y."/>
            <person name="Hemphill L."/>
            <person name="Shang Y."/>
            <person name="Youmans B."/>
            <person name="Ayvaz T."/>
            <person name="Ross M."/>
            <person name="Santibanez J."/>
            <person name="Aqrawi P."/>
            <person name="Gross S."/>
            <person name="Joshi V."/>
            <person name="Fowler G."/>
            <person name="Nazareth L."/>
            <person name="Reid J."/>
            <person name="Worley K."/>
            <person name="Petrosino J."/>
            <person name="Highlander S."/>
            <person name="Gibbs R."/>
        </authorList>
    </citation>
    <scope>NUCLEOTIDE SEQUENCE [LARGE SCALE GENOMIC DNA]</scope>
    <source>
        <strain evidence="1 2">DSM 16608</strain>
    </source>
</reference>
<accession>F0F458</accession>
<evidence type="ECO:0000313" key="2">
    <source>
        <dbReference type="Proteomes" id="UP000005697"/>
    </source>
</evidence>
<dbReference type="AlphaFoldDB" id="F0F458"/>
<evidence type="ECO:0000313" key="1">
    <source>
        <dbReference type="EMBL" id="EGC21016.1"/>
    </source>
</evidence>
<keyword evidence="2" id="KW-1185">Reference proteome</keyword>
<protein>
    <submittedName>
        <fullName evidence="1">Uncharacterized protein</fullName>
    </submittedName>
</protein>
<proteinExistence type="predicted"/>
<sequence>MKKMLFSLAGSYPEIRCSSPFSFIPDLQEFGVMRFVSRVDDFDER</sequence>
<dbReference type="Proteomes" id="UP000005697">
    <property type="component" value="Unassembled WGS sequence"/>
</dbReference>
<dbReference type="HOGENOM" id="CLU_3203549_0_0_10"/>
<gene>
    <name evidence="1" type="ORF">HMPREF9141_0374</name>
</gene>
<organism evidence="1 2">
    <name type="scientific">Prevotella multiformis DSM 16608</name>
    <dbReference type="NCBI Taxonomy" id="888743"/>
    <lineage>
        <taxon>Bacteria</taxon>
        <taxon>Pseudomonadati</taxon>
        <taxon>Bacteroidota</taxon>
        <taxon>Bacteroidia</taxon>
        <taxon>Bacteroidales</taxon>
        <taxon>Prevotellaceae</taxon>
        <taxon>Prevotella</taxon>
    </lineage>
</organism>
<comment type="caution">
    <text evidence="1">The sequence shown here is derived from an EMBL/GenBank/DDBJ whole genome shotgun (WGS) entry which is preliminary data.</text>
</comment>
<dbReference type="STRING" id="888743.HMPREF9141_0374"/>
<name>F0F458_9BACT</name>
<dbReference type="EMBL" id="AEWX01000004">
    <property type="protein sequence ID" value="EGC21016.1"/>
    <property type="molecule type" value="Genomic_DNA"/>
</dbReference>